<dbReference type="OMA" id="CITEWIK"/>
<keyword evidence="6" id="KW-0862">Zinc</keyword>
<dbReference type="SMART" id="SM00184">
    <property type="entry name" value="RING"/>
    <property type="match status" value="1"/>
</dbReference>
<dbReference type="InterPro" id="IPR013083">
    <property type="entry name" value="Znf_RING/FYVE/PHD"/>
</dbReference>
<proteinExistence type="predicted"/>
<feature type="compositionally biased region" description="Polar residues" evidence="10">
    <location>
        <begin position="1"/>
        <end position="18"/>
    </location>
</feature>
<dbReference type="PROSITE" id="PS50089">
    <property type="entry name" value="ZF_RING_2"/>
    <property type="match status" value="1"/>
</dbReference>
<dbReference type="PROSITE" id="PS00518">
    <property type="entry name" value="ZF_RING_1"/>
    <property type="match status" value="1"/>
</dbReference>
<evidence type="ECO:0000256" key="6">
    <source>
        <dbReference type="ARBA" id="ARBA00022833"/>
    </source>
</evidence>
<dbReference type="GO" id="GO:0008270">
    <property type="term" value="F:zinc ion binding"/>
    <property type="evidence" value="ECO:0007669"/>
    <property type="project" value="UniProtKB-KW"/>
</dbReference>
<dbReference type="Proteomes" id="UP000277928">
    <property type="component" value="Unassembled WGS sequence"/>
</dbReference>
<keyword evidence="4" id="KW-0479">Metal-binding</keyword>
<evidence type="ECO:0000256" key="4">
    <source>
        <dbReference type="ARBA" id="ARBA00022723"/>
    </source>
</evidence>
<feature type="domain" description="RING-type" evidence="11">
    <location>
        <begin position="39"/>
        <end position="79"/>
    </location>
</feature>
<dbReference type="InterPro" id="IPR017907">
    <property type="entry name" value="Znf_RING_CS"/>
</dbReference>
<feature type="compositionally biased region" description="Polar residues" evidence="10">
    <location>
        <begin position="460"/>
        <end position="473"/>
    </location>
</feature>
<sequence length="609" mass="70353">MEKCSAKNSDQTVSLSQQKSDETSSNRANDANVNMADKCSICLGVPMFDEAGLDGCSHKYCYPCITEWIKLRSICPMCKRSVSKVIHRIKKDDSDAETTEEVTVETIQRQAIRERIEADSARPLTRERAELVRRIRHLQRLVRLHDHVFNERLGSDVLESGSRRHEYVDRINLYQLLLDNWERPRGEIISDPAFRILVYELRLQRVPVVDTNAGIRRNSVSPQYFRNNERSERARISEFVRRELNAILPGINNLERVAELVYDLAKTHQIMSPQFTSCLREECPVLVNFVDHFVELLYEFAVSGQDITLFDQNSEYISRIEYRRRLTNMNLFFGGNVNDEDIQVELENILQSNRSEASRENMTQVSPSYLHFVSAYTDALISLRRLLLILETSDEILPPVEETDLGNTVEAIIQAYVQYRRRMRNRLTSQRENSSQQRNRRNTDRNGEIILSDGGDDEQSFSNTASRGNSTSISHLRRRIERFRRRRRSQRLMGLQLRRRILRSDLDTSHSGYWDRMLRDIGRNRYTHRDEAETVSTLFNNDGVIDLEDSSTMGDDDVMVINESFGGHANDDDIVLDDDAQGQDVIVEGGSSWNAANASIVLDDDDDDI</sequence>
<keyword evidence="3" id="KW-0808">Transferase</keyword>
<dbReference type="InterPro" id="IPR058745">
    <property type="entry name" value="PWI_Topors"/>
</dbReference>
<dbReference type="GO" id="GO:0006513">
    <property type="term" value="P:protein monoubiquitination"/>
    <property type="evidence" value="ECO:0007669"/>
    <property type="project" value="TreeGrafter"/>
</dbReference>
<dbReference type="Pfam" id="PF13639">
    <property type="entry name" value="zf-RING_2"/>
    <property type="match status" value="1"/>
</dbReference>
<dbReference type="PANTHER" id="PTHR46077">
    <property type="entry name" value="E3 UBIQUITIN-PROTEIN LIGASE TOPORS"/>
    <property type="match status" value="1"/>
</dbReference>
<dbReference type="AlphaFoldDB" id="A0A3P7K4V3"/>
<keyword evidence="13" id="KW-1185">Reference proteome</keyword>
<feature type="region of interest" description="Disordered" evidence="10">
    <location>
        <begin position="426"/>
        <end position="473"/>
    </location>
</feature>
<evidence type="ECO:0000256" key="10">
    <source>
        <dbReference type="SAM" id="MobiDB-lite"/>
    </source>
</evidence>
<dbReference type="OrthoDB" id="5878012at2759"/>
<evidence type="ECO:0000313" key="13">
    <source>
        <dbReference type="Proteomes" id="UP000277928"/>
    </source>
</evidence>
<evidence type="ECO:0000256" key="7">
    <source>
        <dbReference type="ARBA" id="ARBA00023015"/>
    </source>
</evidence>
<dbReference type="STRING" id="42156.A0A3P7K4V3"/>
<evidence type="ECO:0000256" key="8">
    <source>
        <dbReference type="ARBA" id="ARBA00023163"/>
    </source>
</evidence>
<evidence type="ECO:0000256" key="5">
    <source>
        <dbReference type="ARBA" id="ARBA00022771"/>
    </source>
</evidence>
<dbReference type="Pfam" id="PF26084">
    <property type="entry name" value="PWI_Topors"/>
    <property type="match status" value="1"/>
</dbReference>
<dbReference type="GO" id="GO:0061630">
    <property type="term" value="F:ubiquitin protein ligase activity"/>
    <property type="evidence" value="ECO:0007669"/>
    <property type="project" value="UniProtKB-EC"/>
</dbReference>
<evidence type="ECO:0000259" key="11">
    <source>
        <dbReference type="PROSITE" id="PS50089"/>
    </source>
</evidence>
<evidence type="ECO:0000256" key="1">
    <source>
        <dbReference type="ARBA" id="ARBA00000900"/>
    </source>
</evidence>
<organism evidence="12 13">
    <name type="scientific">Litomosoides sigmodontis</name>
    <name type="common">Filarial nematode worm</name>
    <dbReference type="NCBI Taxonomy" id="42156"/>
    <lineage>
        <taxon>Eukaryota</taxon>
        <taxon>Metazoa</taxon>
        <taxon>Ecdysozoa</taxon>
        <taxon>Nematoda</taxon>
        <taxon>Chromadorea</taxon>
        <taxon>Rhabditida</taxon>
        <taxon>Spirurina</taxon>
        <taxon>Spiruromorpha</taxon>
        <taxon>Filarioidea</taxon>
        <taxon>Onchocercidae</taxon>
        <taxon>Litomosoides</taxon>
    </lineage>
</organism>
<name>A0A3P7K4V3_LITSI</name>
<dbReference type="SUPFAM" id="SSF57850">
    <property type="entry name" value="RING/U-box"/>
    <property type="match status" value="1"/>
</dbReference>
<keyword evidence="8" id="KW-0804">Transcription</keyword>
<dbReference type="InterPro" id="IPR001841">
    <property type="entry name" value="Znf_RING"/>
</dbReference>
<evidence type="ECO:0000313" key="12">
    <source>
        <dbReference type="EMBL" id="VDM91607.1"/>
    </source>
</evidence>
<evidence type="ECO:0000256" key="2">
    <source>
        <dbReference type="ARBA" id="ARBA00012483"/>
    </source>
</evidence>
<dbReference type="EC" id="2.3.2.27" evidence="2"/>
<feature type="region of interest" description="Disordered" evidence="10">
    <location>
        <begin position="1"/>
        <end position="29"/>
    </location>
</feature>
<evidence type="ECO:0000256" key="3">
    <source>
        <dbReference type="ARBA" id="ARBA00022679"/>
    </source>
</evidence>
<dbReference type="Gene3D" id="3.30.40.10">
    <property type="entry name" value="Zinc/RING finger domain, C3HC4 (zinc finger)"/>
    <property type="match status" value="1"/>
</dbReference>
<keyword evidence="5 9" id="KW-0863">Zinc-finger</keyword>
<keyword evidence="7" id="KW-0805">Transcription regulation</keyword>
<comment type="catalytic activity">
    <reaction evidence="1">
        <text>S-ubiquitinyl-[E2 ubiquitin-conjugating enzyme]-L-cysteine + [acceptor protein]-L-lysine = [E2 ubiquitin-conjugating enzyme]-L-cysteine + N(6)-ubiquitinyl-[acceptor protein]-L-lysine.</text>
        <dbReference type="EC" id="2.3.2.27"/>
    </reaction>
</comment>
<dbReference type="GO" id="GO:0000209">
    <property type="term" value="P:protein polyubiquitination"/>
    <property type="evidence" value="ECO:0007669"/>
    <property type="project" value="TreeGrafter"/>
</dbReference>
<protein>
    <recommendedName>
        <fullName evidence="2">RING-type E3 ubiquitin transferase</fullName>
        <ecNumber evidence="2">2.3.2.27</ecNumber>
    </recommendedName>
</protein>
<accession>A0A3P7K4V3</accession>
<dbReference type="PANTHER" id="PTHR46077:SF1">
    <property type="entry name" value="TOP1 BINDING ARGININE_SERINE RICH PROTEIN, E3 UBIQUITIN LIGASE"/>
    <property type="match status" value="1"/>
</dbReference>
<reference evidence="12 13" key="1">
    <citation type="submission" date="2018-08" db="EMBL/GenBank/DDBJ databases">
        <authorList>
            <person name="Laetsch R D."/>
            <person name="Stevens L."/>
            <person name="Kumar S."/>
            <person name="Blaxter L. M."/>
        </authorList>
    </citation>
    <scope>NUCLEOTIDE SEQUENCE [LARGE SCALE GENOMIC DNA]</scope>
</reference>
<evidence type="ECO:0000256" key="9">
    <source>
        <dbReference type="PROSITE-ProRule" id="PRU00175"/>
    </source>
</evidence>
<dbReference type="EMBL" id="UYRX01001559">
    <property type="protein sequence ID" value="VDM91607.1"/>
    <property type="molecule type" value="Genomic_DNA"/>
</dbReference>
<gene>
    <name evidence="12" type="ORF">NLS_LOCUS9394</name>
</gene>